<gene>
    <name evidence="2" type="ORF">AFUS01_LOCUS1423</name>
</gene>
<name>A0A8J2NGU5_9HEXA</name>
<keyword evidence="1" id="KW-0732">Signal</keyword>
<evidence type="ECO:0000256" key="1">
    <source>
        <dbReference type="SAM" id="SignalP"/>
    </source>
</evidence>
<dbReference type="Proteomes" id="UP000708208">
    <property type="component" value="Unassembled WGS sequence"/>
</dbReference>
<evidence type="ECO:0000313" key="2">
    <source>
        <dbReference type="EMBL" id="CAG7661879.1"/>
    </source>
</evidence>
<proteinExistence type="predicted"/>
<comment type="caution">
    <text evidence="2">The sequence shown here is derived from an EMBL/GenBank/DDBJ whole genome shotgun (WGS) entry which is preliminary data.</text>
</comment>
<keyword evidence="3" id="KW-1185">Reference proteome</keyword>
<sequence>MNLDKFSQFHLTFATAFWLAADLRSTKGEEVTTAINEPITFQWCSKKPIITNTVAFEIPESLSEGRIKFLIRFKPGSISCPVGVKATT</sequence>
<accession>A0A8J2NGU5</accession>
<feature type="chain" id="PRO_5035217164" evidence="1">
    <location>
        <begin position="29"/>
        <end position="88"/>
    </location>
</feature>
<evidence type="ECO:0000313" key="3">
    <source>
        <dbReference type="Proteomes" id="UP000708208"/>
    </source>
</evidence>
<dbReference type="EMBL" id="CAJVCH010007865">
    <property type="protein sequence ID" value="CAG7661879.1"/>
    <property type="molecule type" value="Genomic_DNA"/>
</dbReference>
<feature type="non-terminal residue" evidence="2">
    <location>
        <position position="1"/>
    </location>
</feature>
<feature type="signal peptide" evidence="1">
    <location>
        <begin position="1"/>
        <end position="28"/>
    </location>
</feature>
<organism evidence="2 3">
    <name type="scientific">Allacma fusca</name>
    <dbReference type="NCBI Taxonomy" id="39272"/>
    <lineage>
        <taxon>Eukaryota</taxon>
        <taxon>Metazoa</taxon>
        <taxon>Ecdysozoa</taxon>
        <taxon>Arthropoda</taxon>
        <taxon>Hexapoda</taxon>
        <taxon>Collembola</taxon>
        <taxon>Symphypleona</taxon>
        <taxon>Sminthuridae</taxon>
        <taxon>Allacma</taxon>
    </lineage>
</organism>
<reference evidence="2" key="1">
    <citation type="submission" date="2021-06" db="EMBL/GenBank/DDBJ databases">
        <authorList>
            <person name="Hodson N. C."/>
            <person name="Mongue J. A."/>
            <person name="Jaron S. K."/>
        </authorList>
    </citation>
    <scope>NUCLEOTIDE SEQUENCE</scope>
</reference>
<protein>
    <submittedName>
        <fullName evidence="2">Uncharacterized protein</fullName>
    </submittedName>
</protein>
<dbReference type="AlphaFoldDB" id="A0A8J2NGU5"/>